<reference evidence="1" key="2">
    <citation type="submission" date="2020-05" db="UniProtKB">
        <authorList>
            <consortium name="EnsemblMetazoa"/>
        </authorList>
    </citation>
    <scope>IDENTIFICATION</scope>
    <source>
        <strain evidence="1">IAEA</strain>
    </source>
</reference>
<dbReference type="AlphaFoldDB" id="A0A1B0B1Z7"/>
<evidence type="ECO:0000313" key="1">
    <source>
        <dbReference type="EnsemblMetazoa" id="GPPI016261-PA"/>
    </source>
</evidence>
<name>A0A1B0B1Z7_9MUSC</name>
<organism evidence="1 2">
    <name type="scientific">Glossina palpalis gambiensis</name>
    <dbReference type="NCBI Taxonomy" id="67801"/>
    <lineage>
        <taxon>Eukaryota</taxon>
        <taxon>Metazoa</taxon>
        <taxon>Ecdysozoa</taxon>
        <taxon>Arthropoda</taxon>
        <taxon>Hexapoda</taxon>
        <taxon>Insecta</taxon>
        <taxon>Pterygota</taxon>
        <taxon>Neoptera</taxon>
        <taxon>Endopterygota</taxon>
        <taxon>Diptera</taxon>
        <taxon>Brachycera</taxon>
        <taxon>Muscomorpha</taxon>
        <taxon>Hippoboscoidea</taxon>
        <taxon>Glossinidae</taxon>
        <taxon>Glossina</taxon>
    </lineage>
</organism>
<dbReference type="VEuPathDB" id="VectorBase:GPPI016261"/>
<accession>A0A1B0B1Z7</accession>
<dbReference type="EMBL" id="JXJN01007391">
    <property type="status" value="NOT_ANNOTATED_CDS"/>
    <property type="molecule type" value="Genomic_DNA"/>
</dbReference>
<protein>
    <submittedName>
        <fullName evidence="1">Uncharacterized protein</fullName>
    </submittedName>
</protein>
<evidence type="ECO:0000313" key="2">
    <source>
        <dbReference type="Proteomes" id="UP000092460"/>
    </source>
</evidence>
<proteinExistence type="predicted"/>
<keyword evidence="2" id="KW-1185">Reference proteome</keyword>
<dbReference type="EnsemblMetazoa" id="GPPI016261-RA">
    <property type="protein sequence ID" value="GPPI016261-PA"/>
    <property type="gene ID" value="GPPI016261"/>
</dbReference>
<sequence>FICELVVHRTITPFHSLSTEATKVNKNARQFFKSWSTTTTTTTAVVTASRTVNKSWSNSKHSVARSDATAFLIAITVWRNRRISNCSTPPPPCNPKAAVGLNGEFNDDVADVDFGFDVVDFLPRLTEPPVALALSFCNVDVVFNYWQVRLNVDVLLNADGFKQNYAHLCTRLPKHMFKGQRQKNKTKIRHKSAAKKHPTVHSPVSRIRYNACDECCDPEDEPALITCIDYLLKDCDFDKRDPP</sequence>
<reference evidence="2" key="1">
    <citation type="submission" date="2015-01" db="EMBL/GenBank/DDBJ databases">
        <authorList>
            <person name="Aksoy S."/>
            <person name="Warren W."/>
            <person name="Wilson R.K."/>
        </authorList>
    </citation>
    <scope>NUCLEOTIDE SEQUENCE [LARGE SCALE GENOMIC DNA]</scope>
    <source>
        <strain evidence="2">IAEA</strain>
    </source>
</reference>
<dbReference type="Proteomes" id="UP000092460">
    <property type="component" value="Unassembled WGS sequence"/>
</dbReference>